<dbReference type="InterPro" id="IPR044289">
    <property type="entry name" value="ATL67-70"/>
</dbReference>
<evidence type="ECO:0000313" key="4">
    <source>
        <dbReference type="EMBL" id="CAH8347292.1"/>
    </source>
</evidence>
<dbReference type="Pfam" id="PF13639">
    <property type="entry name" value="zf-RING_2"/>
    <property type="match status" value="1"/>
</dbReference>
<evidence type="ECO:0000256" key="1">
    <source>
        <dbReference type="PROSITE-ProRule" id="PRU00175"/>
    </source>
</evidence>
<dbReference type="Proteomes" id="UP001642260">
    <property type="component" value="Unassembled WGS sequence"/>
</dbReference>
<name>A0ABC8K5F7_ERUVS</name>
<dbReference type="SMART" id="SM00184">
    <property type="entry name" value="RING"/>
    <property type="match status" value="1"/>
</dbReference>
<reference evidence="4 5" key="1">
    <citation type="submission" date="2022-03" db="EMBL/GenBank/DDBJ databases">
        <authorList>
            <person name="Macdonald S."/>
            <person name="Ahmed S."/>
            <person name="Newling K."/>
        </authorList>
    </citation>
    <scope>NUCLEOTIDE SEQUENCE [LARGE SCALE GENOMIC DNA]</scope>
</reference>
<dbReference type="InterPro" id="IPR013083">
    <property type="entry name" value="Znf_RING/FYVE/PHD"/>
</dbReference>
<dbReference type="PANTHER" id="PTHR46592">
    <property type="entry name" value="RING-H2 FINGER PROTEIN ATL67"/>
    <property type="match status" value="1"/>
</dbReference>
<feature type="domain" description="RING-type" evidence="3">
    <location>
        <begin position="101"/>
        <end position="143"/>
    </location>
</feature>
<dbReference type="PANTHER" id="PTHR46592:SF6">
    <property type="entry name" value="RING-H2 FINGER PROTEIN ATL67"/>
    <property type="match status" value="1"/>
</dbReference>
<organism evidence="4 5">
    <name type="scientific">Eruca vesicaria subsp. sativa</name>
    <name type="common">Garden rocket</name>
    <name type="synonym">Eruca sativa</name>
    <dbReference type="NCBI Taxonomy" id="29727"/>
    <lineage>
        <taxon>Eukaryota</taxon>
        <taxon>Viridiplantae</taxon>
        <taxon>Streptophyta</taxon>
        <taxon>Embryophyta</taxon>
        <taxon>Tracheophyta</taxon>
        <taxon>Spermatophyta</taxon>
        <taxon>Magnoliopsida</taxon>
        <taxon>eudicotyledons</taxon>
        <taxon>Gunneridae</taxon>
        <taxon>Pentapetalae</taxon>
        <taxon>rosids</taxon>
        <taxon>malvids</taxon>
        <taxon>Brassicales</taxon>
        <taxon>Brassicaceae</taxon>
        <taxon>Brassiceae</taxon>
        <taxon>Eruca</taxon>
    </lineage>
</organism>
<dbReference type="SUPFAM" id="SSF57850">
    <property type="entry name" value="RING/U-box"/>
    <property type="match status" value="1"/>
</dbReference>
<dbReference type="Gene3D" id="3.30.40.10">
    <property type="entry name" value="Zinc/RING finger domain, C3HC4 (zinc finger)"/>
    <property type="match status" value="1"/>
</dbReference>
<evidence type="ECO:0000313" key="5">
    <source>
        <dbReference type="Proteomes" id="UP001642260"/>
    </source>
</evidence>
<keyword evidence="5" id="KW-1185">Reference proteome</keyword>
<evidence type="ECO:0000259" key="3">
    <source>
        <dbReference type="PROSITE" id="PS50089"/>
    </source>
</evidence>
<comment type="caution">
    <text evidence="4">The sequence shown here is derived from an EMBL/GenBank/DDBJ whole genome shotgun (WGS) entry which is preliminary data.</text>
</comment>
<keyword evidence="1" id="KW-0863">Zinc-finger</keyword>
<dbReference type="AlphaFoldDB" id="A0ABC8K5F7"/>
<dbReference type="InterPro" id="IPR001841">
    <property type="entry name" value="Znf_RING"/>
</dbReference>
<protein>
    <recommendedName>
        <fullName evidence="3">RING-type domain-containing protein</fullName>
    </recommendedName>
</protein>
<proteinExistence type="predicted"/>
<dbReference type="PROSITE" id="PS50089">
    <property type="entry name" value="ZF_RING_2"/>
    <property type="match status" value="1"/>
</dbReference>
<dbReference type="EMBL" id="CAKOAT010156266">
    <property type="protein sequence ID" value="CAH8347292.1"/>
    <property type="molecule type" value="Genomic_DNA"/>
</dbReference>
<evidence type="ECO:0000256" key="2">
    <source>
        <dbReference type="SAM" id="MobiDB-lite"/>
    </source>
</evidence>
<dbReference type="GO" id="GO:0008270">
    <property type="term" value="F:zinc ion binding"/>
    <property type="evidence" value="ECO:0007669"/>
    <property type="project" value="UniProtKB-KW"/>
</dbReference>
<accession>A0ABC8K5F7</accession>
<sequence>MDPVFFLAIIYVNRLLPLPPSSSAVAATRLQPPPLHNSRVWLHHSHSSRFPHPHFHRPSILVSVAATLAAAQPPLNPPKNLEEATSSASSDGLGGGGDTSCSICLCEYREAEMLTMMPEGNHYFHLCCLDAWLRLNGSCPICRNSPLPTPMSTPLSTPLSEVVPLSQYAADRRRARR</sequence>
<keyword evidence="1" id="KW-0862">Zinc</keyword>
<keyword evidence="1" id="KW-0479">Metal-binding</keyword>
<feature type="region of interest" description="Disordered" evidence="2">
    <location>
        <begin position="73"/>
        <end position="97"/>
    </location>
</feature>
<gene>
    <name evidence="4" type="ORF">ERUC_LOCUS17104</name>
</gene>